<dbReference type="RefSeq" id="WP_207247542.1">
    <property type="nucleotide sequence ID" value="NZ_JAFMOF010000002.1"/>
</dbReference>
<evidence type="ECO:0000313" key="3">
    <source>
        <dbReference type="Proteomes" id="UP000664781"/>
    </source>
</evidence>
<feature type="signal peptide" evidence="1">
    <location>
        <begin position="1"/>
        <end position="27"/>
    </location>
</feature>
<keyword evidence="3" id="KW-1185">Reference proteome</keyword>
<sequence length="162" mass="16627">MPALRRAALAVAGATALLPFAAGTSAAAEPIPSPEPPPGSTQYISEKELADLTGGTTFGVTVEARTTDSGAIGGRAHWIADGDKVAACDTQADGKRVRATIYWNDSTGSHYAWVEDANGANGDCMIRNDLDLPEGTKVGLEVCLKSGSEGRKEYCGTATGVA</sequence>
<organism evidence="2 3">
    <name type="scientific">Streptomyces triculaminicus</name>
    <dbReference type="NCBI Taxonomy" id="2816232"/>
    <lineage>
        <taxon>Bacteria</taxon>
        <taxon>Bacillati</taxon>
        <taxon>Actinomycetota</taxon>
        <taxon>Actinomycetes</taxon>
        <taxon>Kitasatosporales</taxon>
        <taxon>Streptomycetaceae</taxon>
        <taxon>Streptomyces</taxon>
    </lineage>
</organism>
<evidence type="ECO:0008006" key="4">
    <source>
        <dbReference type="Google" id="ProtNLM"/>
    </source>
</evidence>
<comment type="caution">
    <text evidence="2">The sequence shown here is derived from an EMBL/GenBank/DDBJ whole genome shotgun (WGS) entry which is preliminary data.</text>
</comment>
<proteinExistence type="predicted"/>
<dbReference type="Proteomes" id="UP000664781">
    <property type="component" value="Unassembled WGS sequence"/>
</dbReference>
<feature type="chain" id="PRO_5036814314" description="Ricin B lectin domain-containing protein" evidence="1">
    <location>
        <begin position="28"/>
        <end position="162"/>
    </location>
</feature>
<evidence type="ECO:0000256" key="1">
    <source>
        <dbReference type="SAM" id="SignalP"/>
    </source>
</evidence>
<protein>
    <recommendedName>
        <fullName evidence="4">Ricin B lectin domain-containing protein</fullName>
    </recommendedName>
</protein>
<reference evidence="2" key="1">
    <citation type="submission" date="2021-03" db="EMBL/GenBank/DDBJ databases">
        <title>Streptomyces strains.</title>
        <authorList>
            <person name="Lund M.B."/>
            <person name="Toerring T."/>
        </authorList>
    </citation>
    <scope>NUCLEOTIDE SEQUENCE</scope>
    <source>
        <strain evidence="2">JCM 4242</strain>
    </source>
</reference>
<dbReference type="EMBL" id="JAFMOF010000002">
    <property type="protein sequence ID" value="MBO0654232.1"/>
    <property type="molecule type" value="Genomic_DNA"/>
</dbReference>
<name>A0A939FQL4_9ACTN</name>
<gene>
    <name evidence="2" type="ORF">J1792_16065</name>
</gene>
<accession>A0A939FQL4</accession>
<dbReference type="AlphaFoldDB" id="A0A939FQL4"/>
<keyword evidence="1" id="KW-0732">Signal</keyword>
<evidence type="ECO:0000313" key="2">
    <source>
        <dbReference type="EMBL" id="MBO0654232.1"/>
    </source>
</evidence>